<dbReference type="PROSITE" id="PS50109">
    <property type="entry name" value="HIS_KIN"/>
    <property type="match status" value="1"/>
</dbReference>
<dbReference type="Gene3D" id="3.30.565.10">
    <property type="entry name" value="Histidine kinase-like ATPase, C-terminal domain"/>
    <property type="match status" value="1"/>
</dbReference>
<dbReference type="PROSITE" id="PS50112">
    <property type="entry name" value="PAS"/>
    <property type="match status" value="1"/>
</dbReference>
<name>A0A1M5DTB0_9BACT</name>
<feature type="domain" description="Histidine kinase" evidence="4">
    <location>
        <begin position="151"/>
        <end position="341"/>
    </location>
</feature>
<dbReference type="SUPFAM" id="SSF55874">
    <property type="entry name" value="ATPase domain of HSP90 chaperone/DNA topoisomerase II/histidine kinase"/>
    <property type="match status" value="1"/>
</dbReference>
<dbReference type="InterPro" id="IPR050482">
    <property type="entry name" value="Sensor_HK_TwoCompSys"/>
</dbReference>
<dbReference type="InterPro" id="IPR003594">
    <property type="entry name" value="HATPase_dom"/>
</dbReference>
<evidence type="ECO:0000259" key="4">
    <source>
        <dbReference type="PROSITE" id="PS50109"/>
    </source>
</evidence>
<dbReference type="Gene3D" id="3.30.450.20">
    <property type="entry name" value="PAS domain"/>
    <property type="match status" value="1"/>
</dbReference>
<dbReference type="Pfam" id="PF02518">
    <property type="entry name" value="HATPase_c"/>
    <property type="match status" value="1"/>
</dbReference>
<dbReference type="GO" id="GO:0000160">
    <property type="term" value="P:phosphorelay signal transduction system"/>
    <property type="evidence" value="ECO:0007669"/>
    <property type="project" value="UniProtKB-KW"/>
</dbReference>
<feature type="domain" description="PAS" evidence="5">
    <location>
        <begin position="15"/>
        <end position="71"/>
    </location>
</feature>
<proteinExistence type="predicted"/>
<dbReference type="SUPFAM" id="SSF55785">
    <property type="entry name" value="PYP-like sensor domain (PAS domain)"/>
    <property type="match status" value="1"/>
</dbReference>
<dbReference type="AlphaFoldDB" id="A0A1M5DTB0"/>
<keyword evidence="7" id="KW-1185">Reference proteome</keyword>
<evidence type="ECO:0000259" key="5">
    <source>
        <dbReference type="PROSITE" id="PS50112"/>
    </source>
</evidence>
<protein>
    <submittedName>
        <fullName evidence="6">PAS domain S-box-containing protein</fullName>
    </submittedName>
</protein>
<dbReference type="PANTHER" id="PTHR24421">
    <property type="entry name" value="NITRATE/NITRITE SENSOR PROTEIN NARX-RELATED"/>
    <property type="match status" value="1"/>
</dbReference>
<keyword evidence="1" id="KW-0808">Transferase</keyword>
<dbReference type="STRING" id="1302690.BUE76_19825"/>
<dbReference type="InterPro" id="IPR000014">
    <property type="entry name" value="PAS"/>
</dbReference>
<dbReference type="InterPro" id="IPR005467">
    <property type="entry name" value="His_kinase_dom"/>
</dbReference>
<gene>
    <name evidence="6" type="ORF">SAMN05444008_11175</name>
</gene>
<organism evidence="6 7">
    <name type="scientific">Cnuella takakiae</name>
    <dbReference type="NCBI Taxonomy" id="1302690"/>
    <lineage>
        <taxon>Bacteria</taxon>
        <taxon>Pseudomonadati</taxon>
        <taxon>Bacteroidota</taxon>
        <taxon>Chitinophagia</taxon>
        <taxon>Chitinophagales</taxon>
        <taxon>Chitinophagaceae</taxon>
        <taxon>Cnuella</taxon>
    </lineage>
</organism>
<dbReference type="CDD" id="cd00130">
    <property type="entry name" value="PAS"/>
    <property type="match status" value="1"/>
</dbReference>
<dbReference type="CDD" id="cd16917">
    <property type="entry name" value="HATPase_UhpB-NarQ-NarX-like"/>
    <property type="match status" value="1"/>
</dbReference>
<accession>A0A1M5DTB0</accession>
<dbReference type="Proteomes" id="UP000184368">
    <property type="component" value="Unassembled WGS sequence"/>
</dbReference>
<dbReference type="NCBIfam" id="TIGR00229">
    <property type="entry name" value="sensory_box"/>
    <property type="match status" value="1"/>
</dbReference>
<evidence type="ECO:0000256" key="1">
    <source>
        <dbReference type="ARBA" id="ARBA00022679"/>
    </source>
</evidence>
<evidence type="ECO:0000256" key="3">
    <source>
        <dbReference type="ARBA" id="ARBA00023012"/>
    </source>
</evidence>
<dbReference type="InterPro" id="IPR036890">
    <property type="entry name" value="HATPase_C_sf"/>
</dbReference>
<keyword evidence="2" id="KW-0418">Kinase</keyword>
<evidence type="ECO:0000256" key="2">
    <source>
        <dbReference type="ARBA" id="ARBA00022777"/>
    </source>
</evidence>
<keyword evidence="3" id="KW-0902">Two-component regulatory system</keyword>
<evidence type="ECO:0000313" key="6">
    <source>
        <dbReference type="EMBL" id="SHF70145.1"/>
    </source>
</evidence>
<dbReference type="GO" id="GO:0016301">
    <property type="term" value="F:kinase activity"/>
    <property type="evidence" value="ECO:0007669"/>
    <property type="project" value="UniProtKB-KW"/>
</dbReference>
<reference evidence="6 7" key="1">
    <citation type="submission" date="2016-11" db="EMBL/GenBank/DDBJ databases">
        <authorList>
            <person name="Jaros S."/>
            <person name="Januszkiewicz K."/>
            <person name="Wedrychowicz H."/>
        </authorList>
    </citation>
    <scope>NUCLEOTIDE SEQUENCE [LARGE SCALE GENOMIC DNA]</scope>
    <source>
        <strain evidence="6 7">DSM 26897</strain>
    </source>
</reference>
<evidence type="ECO:0000313" key="7">
    <source>
        <dbReference type="Proteomes" id="UP000184368"/>
    </source>
</evidence>
<sequence length="342" mass="38437">MHLDKERKEPQDCLLLVLDTAFSVHHINRYGAALLGYEVHEIIGKNWFDHFLPHEEGCHLKSLFQKLVPTDPHKLEHFENAVLCKDGSYCLVKWHNKLIHNAAGAWVGSSSKGYLLPDTQQVLNPPAREQIAYRKRATEAFIETQEKERALIAEILHEHVGQLLTSCHLLIEGEQRDRQSPSLAIATNYLRQGIDQLRNLSHQLSAQPLQVHGFANATRQMIKDLTAGKTLKVAFHIEGKQHLKQLSADVQLHLFRIIQEQVTNIRQHARANQATVSLTITRHLAELNITDDGQGFDLDSRSISFGLLGMQSRAENLGGLLRIKTAPGAGCSLQVMIPLDSL</sequence>
<dbReference type="InterPro" id="IPR035965">
    <property type="entry name" value="PAS-like_dom_sf"/>
</dbReference>
<dbReference type="EMBL" id="FQUO01000011">
    <property type="protein sequence ID" value="SHF70145.1"/>
    <property type="molecule type" value="Genomic_DNA"/>
</dbReference>